<dbReference type="PRINTS" id="PR00503">
    <property type="entry name" value="BROMODOMAIN"/>
</dbReference>
<evidence type="ECO:0000256" key="2">
    <source>
        <dbReference type="PROSITE-ProRule" id="PRU00035"/>
    </source>
</evidence>
<proteinExistence type="predicted"/>
<dbReference type="SUPFAM" id="SSF47370">
    <property type="entry name" value="Bromodomain"/>
    <property type="match status" value="1"/>
</dbReference>
<gene>
    <name evidence="5" type="ORF">RhiirA4_548448</name>
</gene>
<evidence type="ECO:0000313" key="5">
    <source>
        <dbReference type="EMBL" id="PKY54875.1"/>
    </source>
</evidence>
<dbReference type="GO" id="GO:0000785">
    <property type="term" value="C:chromatin"/>
    <property type="evidence" value="ECO:0007669"/>
    <property type="project" value="TreeGrafter"/>
</dbReference>
<dbReference type="GO" id="GO:0006355">
    <property type="term" value="P:regulation of DNA-templated transcription"/>
    <property type="evidence" value="ECO:0007669"/>
    <property type="project" value="TreeGrafter"/>
</dbReference>
<dbReference type="GO" id="GO:0005634">
    <property type="term" value="C:nucleus"/>
    <property type="evidence" value="ECO:0007669"/>
    <property type="project" value="TreeGrafter"/>
</dbReference>
<evidence type="ECO:0000256" key="3">
    <source>
        <dbReference type="SAM" id="MobiDB-lite"/>
    </source>
</evidence>
<evidence type="ECO:0000259" key="4">
    <source>
        <dbReference type="PROSITE" id="PS50014"/>
    </source>
</evidence>
<dbReference type="VEuPathDB" id="FungiDB:FUN_002278"/>
<dbReference type="PROSITE" id="PS50014">
    <property type="entry name" value="BROMODOMAIN_2"/>
    <property type="match status" value="1"/>
</dbReference>
<dbReference type="AlphaFoldDB" id="A0A2I1H7M6"/>
<keyword evidence="6" id="KW-1185">Reference proteome</keyword>
<dbReference type="PANTHER" id="PTHR22880">
    <property type="entry name" value="FALZ-RELATED BROMODOMAIN-CONTAINING PROTEINS"/>
    <property type="match status" value="1"/>
</dbReference>
<evidence type="ECO:0000313" key="6">
    <source>
        <dbReference type="Proteomes" id="UP000234323"/>
    </source>
</evidence>
<dbReference type="VEuPathDB" id="FungiDB:RhiirA1_461917"/>
<evidence type="ECO:0000256" key="1">
    <source>
        <dbReference type="ARBA" id="ARBA00023117"/>
    </source>
</evidence>
<sequence>MSMLENYIGQNDNNRTTRSYLGFLKGHCDIIITSIATTTTFLGDWKNLDNLWAVRFLDEGKDLPDLKDKVISERSRYTKTLKIFWQEIIKEYRKTSKKHNEKENLLPADSSHLQNVIELSDKDNVKKNIEIPIKDHFISTDLQNVIEISDKNNIKNHSISNSSHPKKNIKVPIKDNSISIKNYSIFTKDHSKNSQLINFCYDILQELDIKSNIHPFYKYDEKIIKNPIDLFTIISKLENNQYANIEEFEIDIRLIFRNCYKYNDIGSEMHTLGEELESAFNKIWTEKIIFQVKQKEKLKRVRDNDTDTDSSSVKQKEKLKRVRDNDTDTDSSSVKQKEKLKRVRDNDTDTDSSSELVTKQIRILEQNKDRLVYKQVVNDALLIASAYENLVTDNIMPFIELLKTFLSTRSQISLSSAGEPVLQAIVENLLPLKYRIPELSLVMDSTKLKGFGRFGYSDIFVLKGIGNNNISLELKYISLIGLIKNQKKKFNTNDLENLDKIIEKEDEKILLKRSYEYWSKEHNENKQITIEEVLNNGVNQLKSYMNIISKGKSIDYYSSGIFDKRIKITKSNPNKLKGNPNKLKGFVILVIGFRRILWRSVEMTSNYSYEKI</sequence>
<comment type="caution">
    <text evidence="5">The sequence shown here is derived from an EMBL/GenBank/DDBJ whole genome shotgun (WGS) entry which is preliminary data.</text>
</comment>
<dbReference type="GO" id="GO:0006338">
    <property type="term" value="P:chromatin remodeling"/>
    <property type="evidence" value="ECO:0007669"/>
    <property type="project" value="TreeGrafter"/>
</dbReference>
<dbReference type="InterPro" id="IPR036427">
    <property type="entry name" value="Bromodomain-like_sf"/>
</dbReference>
<dbReference type="InterPro" id="IPR050935">
    <property type="entry name" value="Bromo_chromatin_reader"/>
</dbReference>
<dbReference type="Pfam" id="PF00439">
    <property type="entry name" value="Bromodomain"/>
    <property type="match status" value="1"/>
</dbReference>
<accession>A0A2I1H7M6</accession>
<keyword evidence="1 2" id="KW-0103">Bromodomain</keyword>
<reference evidence="5 6" key="1">
    <citation type="submission" date="2015-10" db="EMBL/GenBank/DDBJ databases">
        <title>Genome analyses suggest a sexual origin of heterokaryosis in a supposedly ancient asexual fungus.</title>
        <authorList>
            <person name="Ropars J."/>
            <person name="Sedzielewska K."/>
            <person name="Noel J."/>
            <person name="Charron P."/>
            <person name="Farinelli L."/>
            <person name="Marton T."/>
            <person name="Kruger M."/>
            <person name="Pelin A."/>
            <person name="Brachmann A."/>
            <person name="Corradi N."/>
        </authorList>
    </citation>
    <scope>NUCLEOTIDE SEQUENCE [LARGE SCALE GENOMIC DNA]</scope>
    <source>
        <strain evidence="5 6">A4</strain>
    </source>
</reference>
<dbReference type="Gene3D" id="1.20.920.10">
    <property type="entry name" value="Bromodomain-like"/>
    <property type="match status" value="1"/>
</dbReference>
<name>A0A2I1H7M6_9GLOM</name>
<protein>
    <recommendedName>
        <fullName evidence="4">Bromo domain-containing protein</fullName>
    </recommendedName>
</protein>
<dbReference type="Proteomes" id="UP000234323">
    <property type="component" value="Unassembled WGS sequence"/>
</dbReference>
<dbReference type="SMART" id="SM00297">
    <property type="entry name" value="BROMO"/>
    <property type="match status" value="1"/>
</dbReference>
<dbReference type="VEuPathDB" id="FungiDB:RhiirFUN_007821"/>
<dbReference type="EMBL" id="LLXI01001711">
    <property type="protein sequence ID" value="PKY54875.1"/>
    <property type="molecule type" value="Genomic_DNA"/>
</dbReference>
<feature type="region of interest" description="Disordered" evidence="3">
    <location>
        <begin position="301"/>
        <end position="352"/>
    </location>
</feature>
<dbReference type="PANTHER" id="PTHR22880:SF225">
    <property type="entry name" value="BROMODOMAIN-CONTAINING PROTEIN BET-1-RELATED"/>
    <property type="match status" value="1"/>
</dbReference>
<organism evidence="5 6">
    <name type="scientific">Rhizophagus irregularis</name>
    <dbReference type="NCBI Taxonomy" id="588596"/>
    <lineage>
        <taxon>Eukaryota</taxon>
        <taxon>Fungi</taxon>
        <taxon>Fungi incertae sedis</taxon>
        <taxon>Mucoromycota</taxon>
        <taxon>Glomeromycotina</taxon>
        <taxon>Glomeromycetes</taxon>
        <taxon>Glomerales</taxon>
        <taxon>Glomeraceae</taxon>
        <taxon>Rhizophagus</taxon>
    </lineage>
</organism>
<feature type="domain" description="Bromo" evidence="4">
    <location>
        <begin position="222"/>
        <end position="270"/>
    </location>
</feature>
<dbReference type="InterPro" id="IPR001487">
    <property type="entry name" value="Bromodomain"/>
</dbReference>